<feature type="signal peptide" evidence="1">
    <location>
        <begin position="1"/>
        <end position="21"/>
    </location>
</feature>
<sequence length="125" mass="13640">MKVKVMCLVLCAMVFASIFCGCGSNKNTEIIGKWVPTTAKTNGETISYSELGVDEDQFGLEFKDSSNCTVTLAGISCDSTYTFNGTSVDLSVNGTAYKLSYDSGVLTMVLDYDNDRIEFSFSKQR</sequence>
<keyword evidence="1" id="KW-0732">Signal</keyword>
<evidence type="ECO:0000256" key="1">
    <source>
        <dbReference type="SAM" id="SignalP"/>
    </source>
</evidence>
<dbReference type="AlphaFoldDB" id="A0A2N0UJ34"/>
<evidence type="ECO:0000313" key="3">
    <source>
        <dbReference type="Proteomes" id="UP000233425"/>
    </source>
</evidence>
<evidence type="ECO:0000313" key="2">
    <source>
        <dbReference type="EMBL" id="PKD26948.1"/>
    </source>
</evidence>
<name>A0A2N0UJ34_9FIRM</name>
<dbReference type="PROSITE" id="PS51257">
    <property type="entry name" value="PROKAR_LIPOPROTEIN"/>
    <property type="match status" value="1"/>
</dbReference>
<proteinExistence type="predicted"/>
<reference evidence="2" key="1">
    <citation type="journal article" date="2018" name="Environ. Microbiol.">
        <title>Sporulation capability and amylosome conservation among diverse human colonic and rumen isolates of the keystone starch-degrader Ruminococcus bromii.</title>
        <authorList>
            <person name="Mukhopadhya I."/>
            <person name="Morais S."/>
            <person name="Laverde-Gomez J."/>
            <person name="Sheridan P.O."/>
            <person name="Walker A.W."/>
            <person name="Kelly W."/>
            <person name="Klieve A.V."/>
            <person name="Ouwerkerk D."/>
            <person name="Duncan S.H."/>
            <person name="Louis P."/>
            <person name="Koropatkin N."/>
            <person name="Cockburn D."/>
            <person name="Kibler R."/>
            <person name="Cooper P.J."/>
            <person name="Sandoval C."/>
            <person name="Crost E."/>
            <person name="Juge N."/>
            <person name="Bayer E.A."/>
            <person name="Flint H.J."/>
        </authorList>
    </citation>
    <scope>NUCLEOTIDE SEQUENCE [LARGE SCALE GENOMIC DNA]</scope>
    <source>
        <strain evidence="2">ATCC 27255</strain>
    </source>
</reference>
<feature type="chain" id="PRO_5038573951" description="DUF5640 domain-containing protein" evidence="1">
    <location>
        <begin position="22"/>
        <end position="125"/>
    </location>
</feature>
<dbReference type="EMBL" id="NNSR01000073">
    <property type="protein sequence ID" value="PKD26948.1"/>
    <property type="molecule type" value="Genomic_DNA"/>
</dbReference>
<keyword evidence="3" id="KW-1185">Reference proteome</keyword>
<organism evidence="2 3">
    <name type="scientific">Ruminococcus bromii</name>
    <dbReference type="NCBI Taxonomy" id="40518"/>
    <lineage>
        <taxon>Bacteria</taxon>
        <taxon>Bacillati</taxon>
        <taxon>Bacillota</taxon>
        <taxon>Clostridia</taxon>
        <taxon>Eubacteriales</taxon>
        <taxon>Oscillospiraceae</taxon>
        <taxon>Ruminococcus</taxon>
    </lineage>
</organism>
<dbReference type="RefSeq" id="WP_101029729.1">
    <property type="nucleotide sequence ID" value="NZ_CABMMZ010000073.1"/>
</dbReference>
<evidence type="ECO:0008006" key="4">
    <source>
        <dbReference type="Google" id="ProtNLM"/>
    </source>
</evidence>
<accession>A0A2N0UJ34</accession>
<dbReference type="Proteomes" id="UP000233425">
    <property type="component" value="Unassembled WGS sequence"/>
</dbReference>
<gene>
    <name evidence="2" type="ORF">RBATCC27255_01814</name>
</gene>
<comment type="caution">
    <text evidence="2">The sequence shown here is derived from an EMBL/GenBank/DDBJ whole genome shotgun (WGS) entry which is preliminary data.</text>
</comment>
<protein>
    <recommendedName>
        <fullName evidence="4">DUF5640 domain-containing protein</fullName>
    </recommendedName>
</protein>